<evidence type="ECO:0000256" key="5">
    <source>
        <dbReference type="ARBA" id="ARBA00023284"/>
    </source>
</evidence>
<gene>
    <name evidence="8" type="primary">grxC</name>
    <name evidence="8" type="ORF">KJF94_18560</name>
</gene>
<evidence type="ECO:0000256" key="6">
    <source>
        <dbReference type="RuleBase" id="RU364065"/>
    </source>
</evidence>
<comment type="function">
    <text evidence="6">Has a glutathione-disulfide oxidoreductase activity in the presence of NADPH and glutathione reductase. Reduces low molecular weight disulfides and proteins.</text>
</comment>
<dbReference type="SUPFAM" id="SSF52833">
    <property type="entry name" value="Thioredoxin-like"/>
    <property type="match status" value="1"/>
</dbReference>
<proteinExistence type="inferred from homology"/>
<sequence>MLTVTMYATATCPYCQAARRLLAKKGIQFNEIEVTSVEKRVEMINRSGRRTVPQIFFGNWHVGGYDDLAQLEEESGLNEALNSRVAC</sequence>
<feature type="domain" description="Glutaredoxin" evidence="7">
    <location>
        <begin position="4"/>
        <end position="62"/>
    </location>
</feature>
<dbReference type="PANTHER" id="PTHR34386:SF1">
    <property type="entry name" value="GLUTAREDOXIN-LIKE PROTEIN NRDH"/>
    <property type="match status" value="1"/>
</dbReference>
<dbReference type="InterPro" id="IPR011767">
    <property type="entry name" value="GLR_AS"/>
</dbReference>
<keyword evidence="2 6" id="KW-0813">Transport</keyword>
<protein>
    <recommendedName>
        <fullName evidence="6">Glutaredoxin</fullName>
    </recommendedName>
</protein>
<dbReference type="CDD" id="cd03418">
    <property type="entry name" value="GRX_GRXb_1_3_like"/>
    <property type="match status" value="1"/>
</dbReference>
<dbReference type="NCBIfam" id="TIGR02181">
    <property type="entry name" value="GRX_bact"/>
    <property type="match status" value="1"/>
</dbReference>
<comment type="similarity">
    <text evidence="1 6">Belongs to the glutaredoxin family.</text>
</comment>
<dbReference type="PROSITE" id="PS00195">
    <property type="entry name" value="GLUTAREDOXIN_1"/>
    <property type="match status" value="1"/>
</dbReference>
<dbReference type="PROSITE" id="PS51354">
    <property type="entry name" value="GLUTAREDOXIN_2"/>
    <property type="match status" value="1"/>
</dbReference>
<dbReference type="PRINTS" id="PR00160">
    <property type="entry name" value="GLUTAREDOXIN"/>
</dbReference>
<evidence type="ECO:0000256" key="2">
    <source>
        <dbReference type="ARBA" id="ARBA00022448"/>
    </source>
</evidence>
<dbReference type="InterPro" id="IPR011900">
    <property type="entry name" value="GRX_bact"/>
</dbReference>
<keyword evidence="5 6" id="KW-0676">Redox-active center</keyword>
<dbReference type="InterPro" id="IPR002109">
    <property type="entry name" value="Glutaredoxin"/>
</dbReference>
<dbReference type="InterPro" id="IPR051548">
    <property type="entry name" value="Grx-like_ET"/>
</dbReference>
<keyword evidence="4" id="KW-1015">Disulfide bond</keyword>
<evidence type="ECO:0000313" key="8">
    <source>
        <dbReference type="EMBL" id="QVW21885.1"/>
    </source>
</evidence>
<dbReference type="InterPro" id="IPR036249">
    <property type="entry name" value="Thioredoxin-like_sf"/>
</dbReference>
<organism evidence="8 9">
    <name type="scientific">Pseudomonas hormoni</name>
    <dbReference type="NCBI Taxonomy" id="3093767"/>
    <lineage>
        <taxon>Bacteria</taxon>
        <taxon>Pseudomonadati</taxon>
        <taxon>Pseudomonadota</taxon>
        <taxon>Gammaproteobacteria</taxon>
        <taxon>Pseudomonadales</taxon>
        <taxon>Pseudomonadaceae</taxon>
        <taxon>Pseudomonas</taxon>
    </lineage>
</organism>
<dbReference type="InterPro" id="IPR014025">
    <property type="entry name" value="Glutaredoxin_subgr"/>
</dbReference>
<dbReference type="Gene3D" id="3.40.30.10">
    <property type="entry name" value="Glutaredoxin"/>
    <property type="match status" value="1"/>
</dbReference>
<dbReference type="Proteomes" id="UP000681155">
    <property type="component" value="Chromosome"/>
</dbReference>
<evidence type="ECO:0000259" key="7">
    <source>
        <dbReference type="Pfam" id="PF00462"/>
    </source>
</evidence>
<keyword evidence="3 6" id="KW-0249">Electron transport</keyword>
<dbReference type="PANTHER" id="PTHR34386">
    <property type="entry name" value="GLUTAREDOXIN"/>
    <property type="match status" value="1"/>
</dbReference>
<evidence type="ECO:0000256" key="3">
    <source>
        <dbReference type="ARBA" id="ARBA00022982"/>
    </source>
</evidence>
<dbReference type="Pfam" id="PF00462">
    <property type="entry name" value="Glutaredoxin"/>
    <property type="match status" value="1"/>
</dbReference>
<dbReference type="EMBL" id="CP075566">
    <property type="protein sequence ID" value="QVW21885.1"/>
    <property type="molecule type" value="Genomic_DNA"/>
</dbReference>
<accession>A0ABX8ER46</accession>
<keyword evidence="9" id="KW-1185">Reference proteome</keyword>
<evidence type="ECO:0000256" key="1">
    <source>
        <dbReference type="ARBA" id="ARBA00007787"/>
    </source>
</evidence>
<reference evidence="8 9" key="1">
    <citation type="submission" date="2021-05" db="EMBL/GenBank/DDBJ databases">
        <title>Complete genome of the cytokinin-producing biocontrol strain Pseudomonas fluorescens G20-18.</title>
        <authorList>
            <person name="Nielsen T.K."/>
            <person name="Mekureyaw M.F."/>
            <person name="Hansen L.H."/>
            <person name="Nicolaisen M.H."/>
            <person name="Roitsch T.G."/>
            <person name="Hennessy R.C."/>
        </authorList>
    </citation>
    <scope>NUCLEOTIDE SEQUENCE [LARGE SCALE GENOMIC DNA]</scope>
    <source>
        <strain evidence="8 9">G20-18</strain>
    </source>
</reference>
<keyword evidence="6" id="KW-0963">Cytoplasm</keyword>
<name>A0ABX8ER46_9PSED</name>
<evidence type="ECO:0000313" key="9">
    <source>
        <dbReference type="Proteomes" id="UP000681155"/>
    </source>
</evidence>
<evidence type="ECO:0000256" key="4">
    <source>
        <dbReference type="ARBA" id="ARBA00023157"/>
    </source>
</evidence>
<dbReference type="RefSeq" id="WP_214377730.1">
    <property type="nucleotide sequence ID" value="NZ_CP075566.1"/>
</dbReference>